<dbReference type="InterPro" id="IPR013162">
    <property type="entry name" value="CD80_C2-set"/>
</dbReference>
<feature type="compositionally biased region" description="Polar residues" evidence="7">
    <location>
        <begin position="1234"/>
        <end position="1253"/>
    </location>
</feature>
<evidence type="ECO:0008006" key="13">
    <source>
        <dbReference type="Google" id="ProtNLM"/>
    </source>
</evidence>
<keyword evidence="5" id="KW-0325">Glycoprotein</keyword>
<dbReference type="InterPro" id="IPR013783">
    <property type="entry name" value="Ig-like_fold"/>
</dbReference>
<keyword evidence="3 8" id="KW-0472">Membrane</keyword>
<feature type="domain" description="Ig-like" evidence="9">
    <location>
        <begin position="672"/>
        <end position="759"/>
    </location>
</feature>
<keyword evidence="2" id="KW-0677">Repeat</keyword>
<feature type="domain" description="Ig-like" evidence="9">
    <location>
        <begin position="765"/>
        <end position="864"/>
    </location>
</feature>
<feature type="compositionally biased region" description="Low complexity" evidence="7">
    <location>
        <begin position="1320"/>
        <end position="1330"/>
    </location>
</feature>
<dbReference type="InterPro" id="IPR007110">
    <property type="entry name" value="Ig-like_dom"/>
</dbReference>
<evidence type="ECO:0000259" key="9">
    <source>
        <dbReference type="PROSITE" id="PS50835"/>
    </source>
</evidence>
<keyword evidence="8" id="KW-1133">Transmembrane helix</keyword>
<dbReference type="Proteomes" id="UP000318571">
    <property type="component" value="Chromosome 7"/>
</dbReference>
<evidence type="ECO:0000256" key="6">
    <source>
        <dbReference type="ARBA" id="ARBA00023319"/>
    </source>
</evidence>
<comment type="subcellular location">
    <subcellularLocation>
        <location evidence="1">Membrane</location>
        <topology evidence="1">Single-pass type I membrane protein</topology>
    </subcellularLocation>
</comment>
<dbReference type="Pfam" id="PF13927">
    <property type="entry name" value="Ig_3"/>
    <property type="match status" value="2"/>
</dbReference>
<evidence type="ECO:0000256" key="8">
    <source>
        <dbReference type="SAM" id="Phobius"/>
    </source>
</evidence>
<dbReference type="CDD" id="cd00096">
    <property type="entry name" value="Ig"/>
    <property type="match status" value="2"/>
</dbReference>
<dbReference type="InterPro" id="IPR036179">
    <property type="entry name" value="Ig-like_dom_sf"/>
</dbReference>
<feature type="region of interest" description="Disordered" evidence="7">
    <location>
        <begin position="1135"/>
        <end position="1184"/>
    </location>
</feature>
<feature type="region of interest" description="Disordered" evidence="7">
    <location>
        <begin position="1008"/>
        <end position="1048"/>
    </location>
</feature>
<dbReference type="GO" id="GO:0009653">
    <property type="term" value="P:anatomical structure morphogenesis"/>
    <property type="evidence" value="ECO:0007669"/>
    <property type="project" value="UniProtKB-ARBA"/>
</dbReference>
<comment type="caution">
    <text evidence="11">The sequence shown here is derived from an EMBL/GenBank/DDBJ whole genome shotgun (WGS) entry which is preliminary data.</text>
</comment>
<dbReference type="InterPro" id="IPR013151">
    <property type="entry name" value="Immunoglobulin_dom"/>
</dbReference>
<dbReference type="Gene3D" id="2.60.40.10">
    <property type="entry name" value="Immunoglobulins"/>
    <property type="match status" value="10"/>
</dbReference>
<dbReference type="InterPro" id="IPR003599">
    <property type="entry name" value="Ig_sub"/>
</dbReference>
<feature type="domain" description="Ig-like" evidence="9">
    <location>
        <begin position="469"/>
        <end position="565"/>
    </location>
</feature>
<dbReference type="STRING" id="6832.A0A553P240"/>
<dbReference type="InterPro" id="IPR051275">
    <property type="entry name" value="Cell_adhesion_signaling"/>
</dbReference>
<evidence type="ECO:0000259" key="10">
    <source>
        <dbReference type="PROSITE" id="PS50853"/>
    </source>
</evidence>
<feature type="domain" description="Ig-like" evidence="9">
    <location>
        <begin position="269"/>
        <end position="364"/>
    </location>
</feature>
<evidence type="ECO:0000313" key="12">
    <source>
        <dbReference type="Proteomes" id="UP000318571"/>
    </source>
</evidence>
<feature type="non-terminal residue" evidence="11">
    <location>
        <position position="1"/>
    </location>
</feature>
<feature type="transmembrane region" description="Helical" evidence="8">
    <location>
        <begin position="980"/>
        <end position="1003"/>
    </location>
</feature>
<dbReference type="GO" id="GO:0005911">
    <property type="term" value="C:cell-cell junction"/>
    <property type="evidence" value="ECO:0007669"/>
    <property type="project" value="TreeGrafter"/>
</dbReference>
<feature type="compositionally biased region" description="Pro residues" evidence="7">
    <location>
        <begin position="1363"/>
        <end position="1373"/>
    </location>
</feature>
<feature type="domain" description="Ig-like" evidence="9">
    <location>
        <begin position="372"/>
        <end position="464"/>
    </location>
</feature>
<dbReference type="CDD" id="cd00063">
    <property type="entry name" value="FN3"/>
    <property type="match status" value="1"/>
</dbReference>
<gene>
    <name evidence="11" type="ORF">TCAL_00258</name>
</gene>
<keyword evidence="4" id="KW-1015">Disulfide bond</keyword>
<dbReference type="GO" id="GO:0005886">
    <property type="term" value="C:plasma membrane"/>
    <property type="evidence" value="ECO:0007669"/>
    <property type="project" value="TreeGrafter"/>
</dbReference>
<evidence type="ECO:0000256" key="1">
    <source>
        <dbReference type="ARBA" id="ARBA00004479"/>
    </source>
</evidence>
<feature type="domain" description="Ig-like" evidence="9">
    <location>
        <begin position="63"/>
        <end position="165"/>
    </location>
</feature>
<dbReference type="InterPro" id="IPR003598">
    <property type="entry name" value="Ig_sub2"/>
</dbReference>
<organism evidence="11 12">
    <name type="scientific">Tigriopus californicus</name>
    <name type="common">Marine copepod</name>
    <dbReference type="NCBI Taxonomy" id="6832"/>
    <lineage>
        <taxon>Eukaryota</taxon>
        <taxon>Metazoa</taxon>
        <taxon>Ecdysozoa</taxon>
        <taxon>Arthropoda</taxon>
        <taxon>Crustacea</taxon>
        <taxon>Multicrustacea</taxon>
        <taxon>Hexanauplia</taxon>
        <taxon>Copepoda</taxon>
        <taxon>Harpacticoida</taxon>
        <taxon>Harpacticidae</taxon>
        <taxon>Tigriopus</taxon>
    </lineage>
</organism>
<evidence type="ECO:0000256" key="4">
    <source>
        <dbReference type="ARBA" id="ARBA00023157"/>
    </source>
</evidence>
<dbReference type="GO" id="GO:0050839">
    <property type="term" value="F:cell adhesion molecule binding"/>
    <property type="evidence" value="ECO:0007669"/>
    <property type="project" value="TreeGrafter"/>
</dbReference>
<feature type="domain" description="Ig-like" evidence="9">
    <location>
        <begin position="175"/>
        <end position="264"/>
    </location>
</feature>
<evidence type="ECO:0000256" key="2">
    <source>
        <dbReference type="ARBA" id="ARBA00022737"/>
    </source>
</evidence>
<keyword evidence="12" id="KW-1185">Reference proteome</keyword>
<feature type="compositionally biased region" description="Gly residues" evidence="7">
    <location>
        <begin position="1013"/>
        <end position="1027"/>
    </location>
</feature>
<feature type="compositionally biased region" description="Basic residues" evidence="7">
    <location>
        <begin position="1162"/>
        <end position="1182"/>
    </location>
</feature>
<evidence type="ECO:0000256" key="7">
    <source>
        <dbReference type="SAM" id="MobiDB-lite"/>
    </source>
</evidence>
<dbReference type="InterPro" id="IPR036116">
    <property type="entry name" value="FN3_sf"/>
</dbReference>
<dbReference type="Pfam" id="PF08205">
    <property type="entry name" value="C2-set_2"/>
    <property type="match status" value="3"/>
</dbReference>
<dbReference type="EMBL" id="VCGU01000008">
    <property type="protein sequence ID" value="TRY71710.1"/>
    <property type="molecule type" value="Genomic_DNA"/>
</dbReference>
<dbReference type="PANTHER" id="PTHR11640:SF136">
    <property type="entry name" value="NEPHRIN"/>
    <property type="match status" value="1"/>
</dbReference>
<feature type="compositionally biased region" description="Low complexity" evidence="7">
    <location>
        <begin position="1138"/>
        <end position="1156"/>
    </location>
</feature>
<dbReference type="SMART" id="SM00408">
    <property type="entry name" value="IGc2"/>
    <property type="match status" value="7"/>
</dbReference>
<evidence type="ECO:0000256" key="5">
    <source>
        <dbReference type="ARBA" id="ARBA00023180"/>
    </source>
</evidence>
<dbReference type="Pfam" id="PF00047">
    <property type="entry name" value="ig"/>
    <property type="match status" value="1"/>
</dbReference>
<dbReference type="PROSITE" id="PS50853">
    <property type="entry name" value="FN3"/>
    <property type="match status" value="1"/>
</dbReference>
<dbReference type="GO" id="GO:0030154">
    <property type="term" value="P:cell differentiation"/>
    <property type="evidence" value="ECO:0007669"/>
    <property type="project" value="UniProtKB-ARBA"/>
</dbReference>
<dbReference type="SMART" id="SM00060">
    <property type="entry name" value="FN3"/>
    <property type="match status" value="1"/>
</dbReference>
<dbReference type="SUPFAM" id="SSF48726">
    <property type="entry name" value="Immunoglobulin"/>
    <property type="match status" value="9"/>
</dbReference>
<dbReference type="PROSITE" id="PS50835">
    <property type="entry name" value="IG_LIKE"/>
    <property type="match status" value="7"/>
</dbReference>
<reference evidence="11 12" key="1">
    <citation type="journal article" date="2018" name="Nat. Ecol. Evol.">
        <title>Genomic signatures of mitonuclear coevolution across populations of Tigriopus californicus.</title>
        <authorList>
            <person name="Barreto F.S."/>
            <person name="Watson E.T."/>
            <person name="Lima T.G."/>
            <person name="Willett C.S."/>
            <person name="Edmands S."/>
            <person name="Li W."/>
            <person name="Burton R.S."/>
        </authorList>
    </citation>
    <scope>NUCLEOTIDE SEQUENCE [LARGE SCALE GENOMIC DNA]</scope>
    <source>
        <strain evidence="11 12">San Diego</strain>
    </source>
</reference>
<evidence type="ECO:0000313" key="11">
    <source>
        <dbReference type="EMBL" id="TRY71710.1"/>
    </source>
</evidence>
<feature type="region of interest" description="Disordered" evidence="7">
    <location>
        <begin position="1196"/>
        <end position="1279"/>
    </location>
</feature>
<dbReference type="SUPFAM" id="SSF49265">
    <property type="entry name" value="Fibronectin type III"/>
    <property type="match status" value="1"/>
</dbReference>
<feature type="compositionally biased region" description="Acidic residues" evidence="7">
    <location>
        <begin position="1196"/>
        <end position="1211"/>
    </location>
</feature>
<feature type="compositionally biased region" description="Polar residues" evidence="7">
    <location>
        <begin position="1031"/>
        <end position="1048"/>
    </location>
</feature>
<dbReference type="Pfam" id="PF07679">
    <property type="entry name" value="I-set"/>
    <property type="match status" value="2"/>
</dbReference>
<evidence type="ECO:0000256" key="3">
    <source>
        <dbReference type="ARBA" id="ARBA00023136"/>
    </source>
</evidence>
<feature type="transmembrane region" description="Helical" evidence="8">
    <location>
        <begin position="1056"/>
        <end position="1081"/>
    </location>
</feature>
<sequence>GYQRSIPGIPRYQVLGSDDSGEFSLQISGVSLDDDADYECQVGPGNFNAPIRASAHLYVLLPPTSIQIEGYNPGQRVDIKETEECELTCIVADAKPKATIMWFRNDLQFTPESTEDTDEDGTKEGRKTVKSKIKFHPTPRDNGAKYYCQAAHPALGGTPMKSWITMSVQFPPGPPEIQGYLQGETIRLGQAVTLTCVSHGGNPLAEIVWYKNGDGIDFSYTTAGRESRNTYNFIAATDDNNAKYRCEAKNFMSTEPMVTEISLAVQFAPDKVTITGPTEAKAGDELNFECETGNSNPPASIQWLVDGVRAHENFTHKATSPNGGWVSKSDLSTKVGPEDRNIMISCYAVNQALGETIVETHMVSVLYPPGKPNITGLVYGDILEEGQMKRLTCISMAGNPLADLTWFRGEEKIEGTTTIKGGDGKYSSSELAIIANRTDNELPYRCEASNPATSEPKKTTVQLSVLFKPALVKITVDPASPKAGKKAILTCESSSSNPTASIVWRYNGKRMSGSDQVIKTGEYGGNVTSNLLEIDVTPEHQGAVFICEAKNPVLDHSVHDAETLSVKYKPQFPDDVEGAPLKVFTVEEGASILIDLTAEGNPAKIDYKWTTPDRDNIPNQSEALPESRLIVNGGTLNISAAKRVDAGKYKVKGSNDEGKTTFKFKLDVFYEPSITEITDAVVVKPGDNAEFSCFVDANPIKDDTIQWKREDFDMTRVTTTNISNIVYLTVKNVTDKDSGKFDCVANNGIGAEVKNSSFLLVRHKPMIDESPGIAKSASDKGLTGVLTCRATGVPKVKFIWSREGSVIDPTSDNKYAAEESPVDMMTFESLLSVKNVTSLDYGAYDCIAQNEEGLDRHTIYLNVTSRPDAPAFLRVLNVTYTSVTLNWTPGFDGGFVQSFRIRFRKADSNVYHYVDVSPPGTDTFEVQDLKVGTTYRFAIMSHNYVGESEYTADIGEVTTKSAIPITHRDDKIERTISRGIIITITLVAGALLFLNVILISCYVRRKKSRKRGGGGGGGGGGGVGGVGHASNDVSPLTQTASPSVSRDSATSSVGSVLLIVGVSICGTLLLLVNAALISVYLRRRQLSQKEAAKEGSVTATASTTSGEGGSTTGSSKSATIEMYVGSSYGTDALGSHAGDNMSSSMSDKSGSYSSNNDQDHSSHHHHSHPHHIYHPHQHHLLGRHQPPSLEVPIERDEELDPEEDDTFEVEEGGPIRPPPPSKSSFYALKRDPRATTNYATMPRRPSNQSSGVESSNGGRHHGGSFFHSHQHSATLTRPRHRDEFHRQAYVQSIETSHDIYVPSVTSVQSSAVSFPPPPSSLGSLTRGLRGVSKGPPVPPLPSSYEGDYNGLYVPPADEDPYTYVPPPRPPMPSEYPEDEGHLV</sequence>
<feature type="region of interest" description="Disordered" evidence="7">
    <location>
        <begin position="1089"/>
        <end position="1117"/>
    </location>
</feature>
<dbReference type="GO" id="GO:0098609">
    <property type="term" value="P:cell-cell adhesion"/>
    <property type="evidence" value="ECO:0007669"/>
    <property type="project" value="TreeGrafter"/>
</dbReference>
<feature type="compositionally biased region" description="Low complexity" evidence="7">
    <location>
        <begin position="1095"/>
        <end position="1105"/>
    </location>
</feature>
<dbReference type="InterPro" id="IPR003961">
    <property type="entry name" value="FN3_dom"/>
</dbReference>
<name>A0A553P240_TIGCA</name>
<feature type="domain" description="Fibronectin type-III" evidence="10">
    <location>
        <begin position="869"/>
        <end position="962"/>
    </location>
</feature>
<feature type="region of interest" description="Disordered" evidence="7">
    <location>
        <begin position="1308"/>
        <end position="1383"/>
    </location>
</feature>
<protein>
    <recommendedName>
        <fullName evidence="13">Nephrin</fullName>
    </recommendedName>
</protein>
<dbReference type="FunFam" id="2.60.40.10:FF:000405">
    <property type="entry name" value="nephrin isoform X1"/>
    <property type="match status" value="1"/>
</dbReference>
<keyword evidence="8" id="KW-0812">Transmembrane</keyword>
<dbReference type="Pfam" id="PF00041">
    <property type="entry name" value="fn3"/>
    <property type="match status" value="1"/>
</dbReference>
<dbReference type="PANTHER" id="PTHR11640">
    <property type="entry name" value="NEPHRIN"/>
    <property type="match status" value="1"/>
</dbReference>
<keyword evidence="6" id="KW-0393">Immunoglobulin domain</keyword>
<dbReference type="SMART" id="SM00409">
    <property type="entry name" value="IG"/>
    <property type="match status" value="8"/>
</dbReference>
<dbReference type="OMA" id="IEGYSPG"/>
<proteinExistence type="predicted"/>
<dbReference type="InterPro" id="IPR013098">
    <property type="entry name" value="Ig_I-set"/>
</dbReference>
<accession>A0A553P240</accession>